<evidence type="ECO:0000313" key="8">
    <source>
        <dbReference type="Proteomes" id="UP000694621"/>
    </source>
</evidence>
<dbReference type="PANTHER" id="PTHR14948:SF20">
    <property type="entry name" value="PROLINE-RICH TRANSMEMBRANE PROTEIN 2"/>
    <property type="match status" value="1"/>
</dbReference>
<feature type="transmembrane region" description="Helical" evidence="6">
    <location>
        <begin position="62"/>
        <end position="84"/>
    </location>
</feature>
<comment type="subcellular location">
    <subcellularLocation>
        <location evidence="1">Membrane</location>
    </subcellularLocation>
</comment>
<reference evidence="7" key="1">
    <citation type="submission" date="2025-08" db="UniProtKB">
        <authorList>
            <consortium name="Ensembl"/>
        </authorList>
    </citation>
    <scope>IDENTIFICATION</scope>
</reference>
<keyword evidence="5 6" id="KW-0472">Membrane</keyword>
<sequence>MLLFELASIKKTHSKQHRQNLAWFLFWPINIVGLTFSVMSLYSLQQGNVDGARRLGRNAKILSILSIVGGILLITTGIVINWGCK</sequence>
<dbReference type="Pfam" id="PF04505">
    <property type="entry name" value="CD225"/>
    <property type="match status" value="1"/>
</dbReference>
<evidence type="ECO:0000256" key="3">
    <source>
        <dbReference type="ARBA" id="ARBA00022692"/>
    </source>
</evidence>
<evidence type="ECO:0000256" key="2">
    <source>
        <dbReference type="ARBA" id="ARBA00006843"/>
    </source>
</evidence>
<dbReference type="AlphaFoldDB" id="A0A8B9JFQ9"/>
<keyword evidence="4 6" id="KW-1133">Transmembrane helix</keyword>
<comment type="similarity">
    <text evidence="2">Belongs to the CD225/Dispanin family.</text>
</comment>
<evidence type="ECO:0000256" key="1">
    <source>
        <dbReference type="ARBA" id="ARBA00004370"/>
    </source>
</evidence>
<dbReference type="PANTHER" id="PTHR14948">
    <property type="entry name" value="NG5"/>
    <property type="match status" value="1"/>
</dbReference>
<feature type="transmembrane region" description="Helical" evidence="6">
    <location>
        <begin position="21"/>
        <end position="42"/>
    </location>
</feature>
<proteinExistence type="inferred from homology"/>
<accession>A0A8B9JFQ9</accession>
<evidence type="ECO:0000256" key="5">
    <source>
        <dbReference type="ARBA" id="ARBA00023136"/>
    </source>
</evidence>
<dbReference type="Proteomes" id="UP000694621">
    <property type="component" value="Unplaced"/>
</dbReference>
<dbReference type="InterPro" id="IPR007593">
    <property type="entry name" value="CD225/Dispanin_fam"/>
</dbReference>
<evidence type="ECO:0000256" key="4">
    <source>
        <dbReference type="ARBA" id="ARBA00022989"/>
    </source>
</evidence>
<dbReference type="InterPro" id="IPR051423">
    <property type="entry name" value="CD225/Dispanin"/>
</dbReference>
<protein>
    <submittedName>
        <fullName evidence="7">Uncharacterized protein</fullName>
    </submittedName>
</protein>
<dbReference type="GO" id="GO:0016020">
    <property type="term" value="C:membrane"/>
    <property type="evidence" value="ECO:0007669"/>
    <property type="project" value="UniProtKB-SubCell"/>
</dbReference>
<keyword evidence="3 6" id="KW-0812">Transmembrane</keyword>
<evidence type="ECO:0000256" key="6">
    <source>
        <dbReference type="SAM" id="Phobius"/>
    </source>
</evidence>
<organism evidence="7 8">
    <name type="scientific">Astyanax mexicanus</name>
    <name type="common">Blind cave fish</name>
    <name type="synonym">Astyanax fasciatus mexicanus</name>
    <dbReference type="NCBI Taxonomy" id="7994"/>
    <lineage>
        <taxon>Eukaryota</taxon>
        <taxon>Metazoa</taxon>
        <taxon>Chordata</taxon>
        <taxon>Craniata</taxon>
        <taxon>Vertebrata</taxon>
        <taxon>Euteleostomi</taxon>
        <taxon>Actinopterygii</taxon>
        <taxon>Neopterygii</taxon>
        <taxon>Teleostei</taxon>
        <taxon>Ostariophysi</taxon>
        <taxon>Characiformes</taxon>
        <taxon>Characoidei</taxon>
        <taxon>Acestrorhamphidae</taxon>
        <taxon>Acestrorhamphinae</taxon>
        <taxon>Astyanax</taxon>
    </lineage>
</organism>
<name>A0A8B9JFQ9_ASTMX</name>
<evidence type="ECO:0000313" key="7">
    <source>
        <dbReference type="Ensembl" id="ENSAMXP00005020823.1"/>
    </source>
</evidence>
<dbReference type="Ensembl" id="ENSAMXT00005023008.1">
    <property type="protein sequence ID" value="ENSAMXP00005020823.1"/>
    <property type="gene ID" value="ENSAMXG00005010793.1"/>
</dbReference>